<evidence type="ECO:0000259" key="5">
    <source>
        <dbReference type="Pfam" id="PF03807"/>
    </source>
</evidence>
<comment type="function">
    <text evidence="4">Catalyzes the reduction of 1-pyrroline-5-carboxylate (PCA) to L-proline.</text>
</comment>
<dbReference type="SUPFAM" id="SSF51735">
    <property type="entry name" value="NAD(P)-binding Rossmann-fold domains"/>
    <property type="match status" value="1"/>
</dbReference>
<evidence type="ECO:0000256" key="4">
    <source>
        <dbReference type="HAMAP-Rule" id="MF_01925"/>
    </source>
</evidence>
<organism evidence="7 8">
    <name type="scientific">Ancylobacter crimeensis</name>
    <dbReference type="NCBI Taxonomy" id="2579147"/>
    <lineage>
        <taxon>Bacteria</taxon>
        <taxon>Pseudomonadati</taxon>
        <taxon>Pseudomonadota</taxon>
        <taxon>Alphaproteobacteria</taxon>
        <taxon>Hyphomicrobiales</taxon>
        <taxon>Xanthobacteraceae</taxon>
        <taxon>Ancylobacter</taxon>
    </lineage>
</organism>
<dbReference type="PANTHER" id="PTHR11645">
    <property type="entry name" value="PYRROLINE-5-CARBOXYLATE REDUCTASE"/>
    <property type="match status" value="1"/>
</dbReference>
<feature type="domain" description="Pyrroline-5-carboxylate reductase catalytic N-terminal" evidence="5">
    <location>
        <begin position="7"/>
        <end position="92"/>
    </location>
</feature>
<protein>
    <recommendedName>
        <fullName evidence="4">Pyrroline-5-carboxylate reductase</fullName>
        <shortName evidence="4">P5C reductase</shortName>
        <shortName evidence="4">P5CR</shortName>
        <ecNumber evidence="4">1.5.1.2</ecNumber>
    </recommendedName>
    <alternativeName>
        <fullName evidence="4">PCA reductase</fullName>
    </alternativeName>
</protein>
<comment type="similarity">
    <text evidence="1 4">Belongs to the pyrroline-5-carboxylate reductase family.</text>
</comment>
<dbReference type="InterPro" id="IPR036291">
    <property type="entry name" value="NAD(P)-bd_dom_sf"/>
</dbReference>
<dbReference type="InterPro" id="IPR029036">
    <property type="entry name" value="P5CR_dimer"/>
</dbReference>
<dbReference type="Gene3D" id="1.10.3730.10">
    <property type="entry name" value="ProC C-terminal domain-like"/>
    <property type="match status" value="1"/>
</dbReference>
<comment type="pathway">
    <text evidence="4">Amino-acid biosynthesis; L-proline biosynthesis; L-proline from L-glutamate 5-semialdehyde: step 1/1.</text>
</comment>
<comment type="catalytic activity">
    <reaction evidence="4">
        <text>L-proline + NADP(+) = (S)-1-pyrroline-5-carboxylate + NADPH + 2 H(+)</text>
        <dbReference type="Rhea" id="RHEA:14109"/>
        <dbReference type="ChEBI" id="CHEBI:15378"/>
        <dbReference type="ChEBI" id="CHEBI:17388"/>
        <dbReference type="ChEBI" id="CHEBI:57783"/>
        <dbReference type="ChEBI" id="CHEBI:58349"/>
        <dbReference type="ChEBI" id="CHEBI:60039"/>
        <dbReference type="EC" id="1.5.1.2"/>
    </reaction>
</comment>
<keyword evidence="3 4" id="KW-0560">Oxidoreductase</keyword>
<evidence type="ECO:0000313" key="7">
    <source>
        <dbReference type="EMBL" id="MCK0197206.1"/>
    </source>
</evidence>
<dbReference type="Gene3D" id="3.40.50.720">
    <property type="entry name" value="NAD(P)-binding Rossmann-like Domain"/>
    <property type="match status" value="1"/>
</dbReference>
<name>A0ABT0DB65_9HYPH</name>
<sequence length="273" mass="27710">MATGIGRIGIIGGSGWLGAAFAQAFLEKGLVAPEALTLSNRTGSGPIAGVTWTSDNQALVERSDIVILSVRPEQFLDLSMAAGDRVLLSFMAGVTIETLRARTGARRIVRTMPNAAATIGACFTPWFATPEVGPDDKARVQALLEACGSAGELGSEDEIDYVSGFTGAGPALPALLARAMIQHATARGLPPALARQAALSVVTGAAQLLAEKDADPSAIMDALIGYRGITAALLETAMAGGFESLIGTALAAGEARAREMSARSAGSGGNGDA</sequence>
<dbReference type="PIRSF" id="PIRSF000193">
    <property type="entry name" value="Pyrrol-5-carb_rd"/>
    <property type="match status" value="1"/>
</dbReference>
<reference evidence="7 8" key="1">
    <citation type="submission" date="2022-04" db="EMBL/GenBank/DDBJ databases">
        <authorList>
            <person name="Grouzdev D.S."/>
            <person name="Pantiukh K.S."/>
            <person name="Krutkina M.S."/>
        </authorList>
    </citation>
    <scope>NUCLEOTIDE SEQUENCE [LARGE SCALE GENOMIC DNA]</scope>
    <source>
        <strain evidence="7 8">6x-1</strain>
    </source>
</reference>
<keyword evidence="4" id="KW-0963">Cytoplasm</keyword>
<keyword evidence="2 4" id="KW-0521">NADP</keyword>
<evidence type="ECO:0000259" key="6">
    <source>
        <dbReference type="Pfam" id="PF14748"/>
    </source>
</evidence>
<accession>A0ABT0DB65</accession>
<dbReference type="InterPro" id="IPR028939">
    <property type="entry name" value="P5C_Rdtase_cat_N"/>
</dbReference>
<evidence type="ECO:0000313" key="8">
    <source>
        <dbReference type="Proteomes" id="UP001203284"/>
    </source>
</evidence>
<proteinExistence type="inferred from homology"/>
<dbReference type="EMBL" id="JALKCH010000006">
    <property type="protein sequence ID" value="MCK0197206.1"/>
    <property type="molecule type" value="Genomic_DNA"/>
</dbReference>
<dbReference type="SUPFAM" id="SSF48179">
    <property type="entry name" value="6-phosphogluconate dehydrogenase C-terminal domain-like"/>
    <property type="match status" value="1"/>
</dbReference>
<dbReference type="EC" id="1.5.1.2" evidence="4"/>
<dbReference type="InterPro" id="IPR008927">
    <property type="entry name" value="6-PGluconate_DH-like_C_sf"/>
</dbReference>
<evidence type="ECO:0000256" key="3">
    <source>
        <dbReference type="ARBA" id="ARBA00023002"/>
    </source>
</evidence>
<evidence type="ECO:0000256" key="1">
    <source>
        <dbReference type="ARBA" id="ARBA00005525"/>
    </source>
</evidence>
<keyword evidence="8" id="KW-1185">Reference proteome</keyword>
<dbReference type="PANTHER" id="PTHR11645:SF0">
    <property type="entry name" value="PYRROLINE-5-CARBOXYLATE REDUCTASE 3"/>
    <property type="match status" value="1"/>
</dbReference>
<comment type="catalytic activity">
    <reaction evidence="4">
        <text>L-proline + NAD(+) = (S)-1-pyrroline-5-carboxylate + NADH + 2 H(+)</text>
        <dbReference type="Rhea" id="RHEA:14105"/>
        <dbReference type="ChEBI" id="CHEBI:15378"/>
        <dbReference type="ChEBI" id="CHEBI:17388"/>
        <dbReference type="ChEBI" id="CHEBI:57540"/>
        <dbReference type="ChEBI" id="CHEBI:57945"/>
        <dbReference type="ChEBI" id="CHEBI:60039"/>
        <dbReference type="EC" id="1.5.1.2"/>
    </reaction>
</comment>
<feature type="domain" description="Pyrroline-5-carboxylate reductase dimerisation" evidence="6">
    <location>
        <begin position="156"/>
        <end position="260"/>
    </location>
</feature>
<dbReference type="RefSeq" id="WP_247028864.1">
    <property type="nucleotide sequence ID" value="NZ_JALKCH010000006.1"/>
</dbReference>
<dbReference type="InterPro" id="IPR000304">
    <property type="entry name" value="Pyrroline-COOH_reductase"/>
</dbReference>
<evidence type="ECO:0000256" key="2">
    <source>
        <dbReference type="ARBA" id="ARBA00022857"/>
    </source>
</evidence>
<dbReference type="Proteomes" id="UP001203284">
    <property type="component" value="Unassembled WGS sequence"/>
</dbReference>
<comment type="subcellular location">
    <subcellularLocation>
        <location evidence="4">Cytoplasm</location>
    </subcellularLocation>
</comment>
<comment type="caution">
    <text evidence="7">The sequence shown here is derived from an EMBL/GenBank/DDBJ whole genome shotgun (WGS) entry which is preliminary data.</text>
</comment>
<dbReference type="HAMAP" id="MF_01925">
    <property type="entry name" value="P5C_reductase"/>
    <property type="match status" value="1"/>
</dbReference>
<dbReference type="Pfam" id="PF14748">
    <property type="entry name" value="P5CR_dimer"/>
    <property type="match status" value="1"/>
</dbReference>
<keyword evidence="4" id="KW-0028">Amino-acid biosynthesis</keyword>
<keyword evidence="4" id="KW-0641">Proline biosynthesis</keyword>
<gene>
    <name evidence="4" type="primary">proC</name>
    <name evidence="7" type="ORF">MWN34_09805</name>
</gene>
<dbReference type="Pfam" id="PF03807">
    <property type="entry name" value="F420_oxidored"/>
    <property type="match status" value="1"/>
</dbReference>